<accession>A0A8X6Y7C2</accession>
<evidence type="ECO:0000313" key="2">
    <source>
        <dbReference type="Proteomes" id="UP000886998"/>
    </source>
</evidence>
<keyword evidence="2" id="KW-1185">Reference proteome</keyword>
<proteinExistence type="predicted"/>
<comment type="caution">
    <text evidence="1">The sequence shown here is derived from an EMBL/GenBank/DDBJ whole genome shotgun (WGS) entry which is preliminary data.</text>
</comment>
<evidence type="ECO:0000313" key="1">
    <source>
        <dbReference type="EMBL" id="GFY67466.1"/>
    </source>
</evidence>
<protein>
    <submittedName>
        <fullName evidence="1">Uncharacterized protein</fullName>
    </submittedName>
</protein>
<dbReference type="AlphaFoldDB" id="A0A8X6Y7C2"/>
<dbReference type="EMBL" id="BMAV01016581">
    <property type="protein sequence ID" value="GFY67466.1"/>
    <property type="molecule type" value="Genomic_DNA"/>
</dbReference>
<gene>
    <name evidence="1" type="ORF">TNIN_54021</name>
</gene>
<reference evidence="1" key="1">
    <citation type="submission" date="2020-08" db="EMBL/GenBank/DDBJ databases">
        <title>Multicomponent nature underlies the extraordinary mechanical properties of spider dragline silk.</title>
        <authorList>
            <person name="Kono N."/>
            <person name="Nakamura H."/>
            <person name="Mori M."/>
            <person name="Yoshida Y."/>
            <person name="Ohtoshi R."/>
            <person name="Malay A.D."/>
            <person name="Moran D.A.P."/>
            <person name="Tomita M."/>
            <person name="Numata K."/>
            <person name="Arakawa K."/>
        </authorList>
    </citation>
    <scope>NUCLEOTIDE SEQUENCE</scope>
</reference>
<sequence length="173" mass="19397">MSLVDLSLTLKCCRNTVRIVQLLVGVGILKKKIQMAFLEKAEKQDLILLAEDLGLKLFQKNALKGKKRIKSPGSTQSNSNETQTFELEKLHLESELHKLWFESGSIRSNVRRESFAEDPKKTSSNFGICIVRAKEHVRETSPAVLMAKATIPVPYQGRKGNVLFKGCSRQVQG</sequence>
<name>A0A8X6Y7C2_9ARAC</name>
<organism evidence="1 2">
    <name type="scientific">Trichonephila inaurata madagascariensis</name>
    <dbReference type="NCBI Taxonomy" id="2747483"/>
    <lineage>
        <taxon>Eukaryota</taxon>
        <taxon>Metazoa</taxon>
        <taxon>Ecdysozoa</taxon>
        <taxon>Arthropoda</taxon>
        <taxon>Chelicerata</taxon>
        <taxon>Arachnida</taxon>
        <taxon>Araneae</taxon>
        <taxon>Araneomorphae</taxon>
        <taxon>Entelegynae</taxon>
        <taxon>Araneoidea</taxon>
        <taxon>Nephilidae</taxon>
        <taxon>Trichonephila</taxon>
        <taxon>Trichonephila inaurata</taxon>
    </lineage>
</organism>
<dbReference type="Proteomes" id="UP000886998">
    <property type="component" value="Unassembled WGS sequence"/>
</dbReference>